<reference evidence="3" key="1">
    <citation type="submission" date="2009-01" db="EMBL/GenBank/DDBJ databases">
        <title>Complete sequence of chromosome Cyanothece sp. PCC 7425.</title>
        <authorList>
            <consortium name="US DOE Joint Genome Institute"/>
            <person name="Lucas S."/>
            <person name="Copeland A."/>
            <person name="Lapidus A."/>
            <person name="Glavina del Rio T."/>
            <person name="Dalin E."/>
            <person name="Tice H."/>
            <person name="Bruce D."/>
            <person name="Goodwin L."/>
            <person name="Pitluck S."/>
            <person name="Sims D."/>
            <person name="Meineke L."/>
            <person name="Brettin T."/>
            <person name="Detter J.C."/>
            <person name="Han C."/>
            <person name="Larimer F."/>
            <person name="Land M."/>
            <person name="Hauser L."/>
            <person name="Kyrpides N."/>
            <person name="Ovchinnikova G."/>
            <person name="Liberton M."/>
            <person name="Stoeckel J."/>
            <person name="Banerjee A."/>
            <person name="Singh A."/>
            <person name="Page L."/>
            <person name="Sato H."/>
            <person name="Zhao L."/>
            <person name="Sherman L."/>
            <person name="Pakrasi H."/>
            <person name="Richardson P."/>
        </authorList>
    </citation>
    <scope>NUCLEOTIDE SEQUENCE</scope>
    <source>
        <strain evidence="3">PCC 7425</strain>
    </source>
</reference>
<dbReference type="AlphaFoldDB" id="B8HQW6"/>
<dbReference type="Pfam" id="PF05430">
    <property type="entry name" value="Methyltransf_30"/>
    <property type="match status" value="1"/>
</dbReference>
<dbReference type="eggNOG" id="COG4121">
    <property type="taxonomic scope" value="Bacteria"/>
</dbReference>
<evidence type="ECO:0000256" key="1">
    <source>
        <dbReference type="SAM" id="MobiDB-lite"/>
    </source>
</evidence>
<dbReference type="OrthoDB" id="9786494at2"/>
<evidence type="ECO:0000259" key="2">
    <source>
        <dbReference type="Pfam" id="PF05430"/>
    </source>
</evidence>
<dbReference type="InterPro" id="IPR029063">
    <property type="entry name" value="SAM-dependent_MTases_sf"/>
</dbReference>
<dbReference type="PANTHER" id="PTHR39963:SF1">
    <property type="entry name" value="MNMC-LIKE METHYLTRANSFERASE DOMAIN-CONTAINING PROTEIN"/>
    <property type="match status" value="1"/>
</dbReference>
<sequence length="296" mass="32820">MSSSPPWIPQLTGDGSYTFFSEEFSETFHSREGARAEAFSKFAQATDLPGLAQQNSLKLLDVCYGLGYNTAAALEVIWAVNPTCQVQLYGLELDPSVPRAAIAPALIESWPAIVQTVLQQLALQHQCHIPTLQASLLIGDARQTIQQLRAAGLQADAIFFDPFSPRHCPQLWSVEFFQQVAACLAPQGRLATYSRSAAVRKAMLEVGLAIGSIPLDNTGQIFPHQWSQGTIAAWSEQSLPPLSKLEREHLHTRAAIPYRDPLLTDDAETIRQRQQQEQQQSGLESTSSWRRRWGIK</sequence>
<evidence type="ECO:0000313" key="3">
    <source>
        <dbReference type="EMBL" id="ACL45787.1"/>
    </source>
</evidence>
<dbReference type="GO" id="GO:0016645">
    <property type="term" value="F:oxidoreductase activity, acting on the CH-NH group of donors"/>
    <property type="evidence" value="ECO:0007669"/>
    <property type="project" value="InterPro"/>
</dbReference>
<dbReference type="STRING" id="395961.Cyan7425_3463"/>
<organism evidence="3">
    <name type="scientific">Cyanothece sp. (strain PCC 7425 / ATCC 29141)</name>
    <dbReference type="NCBI Taxonomy" id="395961"/>
    <lineage>
        <taxon>Bacteria</taxon>
        <taxon>Bacillati</taxon>
        <taxon>Cyanobacteriota</taxon>
        <taxon>Cyanophyceae</taxon>
        <taxon>Gomontiellales</taxon>
        <taxon>Cyanothecaceae</taxon>
        <taxon>Cyanothece</taxon>
    </lineage>
</organism>
<feature type="domain" description="MnmC-like methyltransferase" evidence="2">
    <location>
        <begin position="109"/>
        <end position="212"/>
    </location>
</feature>
<proteinExistence type="predicted"/>
<dbReference type="SUPFAM" id="SSF53335">
    <property type="entry name" value="S-adenosyl-L-methionine-dependent methyltransferases"/>
    <property type="match status" value="1"/>
</dbReference>
<dbReference type="Gene3D" id="3.40.50.150">
    <property type="entry name" value="Vaccinia Virus protein VP39"/>
    <property type="match status" value="1"/>
</dbReference>
<dbReference type="HOGENOM" id="CLU_061971_0_1_3"/>
<dbReference type="EMBL" id="CP001344">
    <property type="protein sequence ID" value="ACL45787.1"/>
    <property type="molecule type" value="Genomic_DNA"/>
</dbReference>
<gene>
    <name evidence="3" type="ordered locus">Cyan7425_3463</name>
</gene>
<dbReference type="InterPro" id="IPR008471">
    <property type="entry name" value="MnmC-like_methylTransf"/>
</dbReference>
<dbReference type="PANTHER" id="PTHR39963">
    <property type="entry name" value="SLL0983 PROTEIN"/>
    <property type="match status" value="1"/>
</dbReference>
<name>B8HQW6_CYAP4</name>
<protein>
    <recommendedName>
        <fullName evidence="2">MnmC-like methyltransferase domain-containing protein</fullName>
    </recommendedName>
</protein>
<feature type="region of interest" description="Disordered" evidence="1">
    <location>
        <begin position="270"/>
        <end position="296"/>
    </location>
</feature>
<dbReference type="KEGG" id="cyn:Cyan7425_3463"/>
<accession>B8HQW6</accession>